<gene>
    <name evidence="7" type="ORF">ACFPIH_38705</name>
</gene>
<dbReference type="PANTHER" id="PTHR30055">
    <property type="entry name" value="HTH-TYPE TRANSCRIPTIONAL REGULATOR RUTR"/>
    <property type="match status" value="1"/>
</dbReference>
<comment type="caution">
    <text evidence="7">The sequence shown here is derived from an EMBL/GenBank/DDBJ whole genome shotgun (WGS) entry which is preliminary data.</text>
</comment>
<feature type="region of interest" description="Disordered" evidence="5">
    <location>
        <begin position="198"/>
        <end position="231"/>
    </location>
</feature>
<accession>A0ABV9B0Y7</accession>
<dbReference type="InterPro" id="IPR009057">
    <property type="entry name" value="Homeodomain-like_sf"/>
</dbReference>
<evidence type="ECO:0000256" key="4">
    <source>
        <dbReference type="PROSITE-ProRule" id="PRU00335"/>
    </source>
</evidence>
<evidence type="ECO:0000256" key="2">
    <source>
        <dbReference type="ARBA" id="ARBA00023125"/>
    </source>
</evidence>
<dbReference type="PANTHER" id="PTHR30055:SF238">
    <property type="entry name" value="MYCOFACTOCIN BIOSYNTHESIS TRANSCRIPTIONAL REGULATOR MFTR-RELATED"/>
    <property type="match status" value="1"/>
</dbReference>
<proteinExistence type="predicted"/>
<dbReference type="EMBL" id="JBHSFK010000033">
    <property type="protein sequence ID" value="MFC4505335.1"/>
    <property type="molecule type" value="Genomic_DNA"/>
</dbReference>
<reference evidence="8" key="1">
    <citation type="journal article" date="2019" name="Int. J. Syst. Evol. Microbiol.">
        <title>The Global Catalogue of Microorganisms (GCM) 10K type strain sequencing project: providing services to taxonomists for standard genome sequencing and annotation.</title>
        <authorList>
            <consortium name="The Broad Institute Genomics Platform"/>
            <consortium name="The Broad Institute Genome Sequencing Center for Infectious Disease"/>
            <person name="Wu L."/>
            <person name="Ma J."/>
        </authorList>
    </citation>
    <scope>NUCLEOTIDE SEQUENCE [LARGE SCALE GENOMIC DNA]</scope>
    <source>
        <strain evidence="8">CGMCC 4.7177</strain>
    </source>
</reference>
<dbReference type="InterPro" id="IPR050109">
    <property type="entry name" value="HTH-type_TetR-like_transc_reg"/>
</dbReference>
<keyword evidence="1" id="KW-0805">Transcription regulation</keyword>
<evidence type="ECO:0000259" key="6">
    <source>
        <dbReference type="PROSITE" id="PS50977"/>
    </source>
</evidence>
<dbReference type="Gene3D" id="1.10.357.10">
    <property type="entry name" value="Tetracycline Repressor, domain 2"/>
    <property type="match status" value="1"/>
</dbReference>
<keyword evidence="2 4" id="KW-0238">DNA-binding</keyword>
<name>A0ABV9B0Y7_9ACTN</name>
<evidence type="ECO:0000313" key="7">
    <source>
        <dbReference type="EMBL" id="MFC4505335.1"/>
    </source>
</evidence>
<organism evidence="7 8">
    <name type="scientific">Streptomyces vulcanius</name>
    <dbReference type="NCBI Taxonomy" id="1441876"/>
    <lineage>
        <taxon>Bacteria</taxon>
        <taxon>Bacillati</taxon>
        <taxon>Actinomycetota</taxon>
        <taxon>Actinomycetes</taxon>
        <taxon>Kitasatosporales</taxon>
        <taxon>Streptomycetaceae</taxon>
        <taxon>Streptomyces</taxon>
    </lineage>
</organism>
<sequence>MPTGVHLRDARQQLFDAAERVLLRDGPNGLTSRAVTDEAGCAKGVLHRHFADFDAFLTDLVLDRAAQLETQAGALRESVGTGTVADNLTSALTTLFGPIPVAIIPLVTFRDELRARLREARPGGGIAILAQATTAISAYLADERELGRIAADADIDSLTLSLVGGGHLLFADRDPGPPATAVVNKLVAAVIADAVQRRPAQGSPECRQTGAGSSGARVGRRPGQPAHGPTP</sequence>
<dbReference type="SUPFAM" id="SSF46689">
    <property type="entry name" value="Homeodomain-like"/>
    <property type="match status" value="1"/>
</dbReference>
<protein>
    <submittedName>
        <fullName evidence="7">TetR/AcrR family transcriptional regulator</fullName>
    </submittedName>
</protein>
<evidence type="ECO:0000256" key="5">
    <source>
        <dbReference type="SAM" id="MobiDB-lite"/>
    </source>
</evidence>
<dbReference type="InterPro" id="IPR001647">
    <property type="entry name" value="HTH_TetR"/>
</dbReference>
<feature type="compositionally biased region" description="Low complexity" evidence="5">
    <location>
        <begin position="210"/>
        <end position="223"/>
    </location>
</feature>
<keyword evidence="8" id="KW-1185">Reference proteome</keyword>
<feature type="domain" description="HTH tetR-type" evidence="6">
    <location>
        <begin position="8"/>
        <end position="68"/>
    </location>
</feature>
<evidence type="ECO:0000313" key="8">
    <source>
        <dbReference type="Proteomes" id="UP001595839"/>
    </source>
</evidence>
<dbReference type="PROSITE" id="PS50977">
    <property type="entry name" value="HTH_TETR_2"/>
    <property type="match status" value="1"/>
</dbReference>
<keyword evidence="3" id="KW-0804">Transcription</keyword>
<dbReference type="Proteomes" id="UP001595839">
    <property type="component" value="Unassembled WGS sequence"/>
</dbReference>
<dbReference type="Pfam" id="PF00440">
    <property type="entry name" value="TetR_N"/>
    <property type="match status" value="1"/>
</dbReference>
<feature type="DNA-binding region" description="H-T-H motif" evidence="4">
    <location>
        <begin position="31"/>
        <end position="50"/>
    </location>
</feature>
<dbReference type="RefSeq" id="WP_381182668.1">
    <property type="nucleotide sequence ID" value="NZ_JBHSFK010000033.1"/>
</dbReference>
<evidence type="ECO:0000256" key="3">
    <source>
        <dbReference type="ARBA" id="ARBA00023163"/>
    </source>
</evidence>
<evidence type="ECO:0000256" key="1">
    <source>
        <dbReference type="ARBA" id="ARBA00023015"/>
    </source>
</evidence>